<dbReference type="OrthoDB" id="10581895at2759"/>
<evidence type="ECO:0000313" key="1">
    <source>
        <dbReference type="EMBL" id="CAC5376492.1"/>
    </source>
</evidence>
<gene>
    <name evidence="1" type="ORF">MCOR_13128</name>
</gene>
<dbReference type="AlphaFoldDB" id="A0A6J8B056"/>
<dbReference type="Proteomes" id="UP000507470">
    <property type="component" value="Unassembled WGS sequence"/>
</dbReference>
<protein>
    <submittedName>
        <fullName evidence="1">Uncharacterized protein</fullName>
    </submittedName>
</protein>
<reference evidence="1 2" key="1">
    <citation type="submission" date="2020-06" db="EMBL/GenBank/DDBJ databases">
        <authorList>
            <person name="Li R."/>
            <person name="Bekaert M."/>
        </authorList>
    </citation>
    <scope>NUCLEOTIDE SEQUENCE [LARGE SCALE GENOMIC DNA]</scope>
    <source>
        <strain evidence="2">wild</strain>
    </source>
</reference>
<proteinExistence type="predicted"/>
<keyword evidence="2" id="KW-1185">Reference proteome</keyword>
<dbReference type="EMBL" id="CACVKT020002190">
    <property type="protein sequence ID" value="CAC5376492.1"/>
    <property type="molecule type" value="Genomic_DNA"/>
</dbReference>
<evidence type="ECO:0000313" key="2">
    <source>
        <dbReference type="Proteomes" id="UP000507470"/>
    </source>
</evidence>
<name>A0A6J8B056_MYTCO</name>
<accession>A0A6J8B056</accession>
<sequence>MVRILPSENETLEIIQNSEENNKKEITNQHENISRGLGNQGLVKNQTEDRGNCDPINSKINFAVPNKTVLLSAPSAIPKIMKPGVLLPMLEYISKSFDTTDKTWKVCVDLKKINSGKIGDLPTVDLWGKEDPPTKIESLVKTNIYNAKECINGMLELIDRLCHFCAFLNGKENEFVSSKLLLFQRQNNYSCLTGKVDDVVTPENTRHIRQRSEGWFELRKESKVTASTLLGNT</sequence>
<organism evidence="1 2">
    <name type="scientific">Mytilus coruscus</name>
    <name type="common">Sea mussel</name>
    <dbReference type="NCBI Taxonomy" id="42192"/>
    <lineage>
        <taxon>Eukaryota</taxon>
        <taxon>Metazoa</taxon>
        <taxon>Spiralia</taxon>
        <taxon>Lophotrochozoa</taxon>
        <taxon>Mollusca</taxon>
        <taxon>Bivalvia</taxon>
        <taxon>Autobranchia</taxon>
        <taxon>Pteriomorphia</taxon>
        <taxon>Mytilida</taxon>
        <taxon>Mytiloidea</taxon>
        <taxon>Mytilidae</taxon>
        <taxon>Mytilinae</taxon>
        <taxon>Mytilus</taxon>
    </lineage>
</organism>